<evidence type="ECO:0000313" key="3">
    <source>
        <dbReference type="Proteomes" id="UP000028868"/>
    </source>
</evidence>
<feature type="transmembrane region" description="Helical" evidence="1">
    <location>
        <begin position="12"/>
        <end position="34"/>
    </location>
</feature>
<dbReference type="Proteomes" id="UP000028868">
    <property type="component" value="Unassembled WGS sequence"/>
</dbReference>
<keyword evidence="3" id="KW-1185">Reference proteome</keyword>
<comment type="caution">
    <text evidence="2">The sequence shown here is derived from an EMBL/GenBank/DDBJ whole genome shotgun (WGS) entry which is preliminary data.</text>
</comment>
<evidence type="ECO:0000256" key="1">
    <source>
        <dbReference type="SAM" id="Phobius"/>
    </source>
</evidence>
<feature type="transmembrane region" description="Helical" evidence="1">
    <location>
        <begin position="40"/>
        <end position="64"/>
    </location>
</feature>
<dbReference type="OrthoDB" id="2972220at2"/>
<keyword evidence="1" id="KW-0812">Transmembrane</keyword>
<evidence type="ECO:0000313" key="2">
    <source>
        <dbReference type="EMBL" id="CDQ25364.1"/>
    </source>
</evidence>
<reference evidence="2 3" key="2">
    <citation type="submission" date="2014-05" db="EMBL/GenBank/DDBJ databases">
        <title>Draft genome sequence of Halobacillus karajensis HK-03.</title>
        <authorList>
            <person name="Khelaifia S."/>
            <person name="Croce O."/>
            <person name="Lagier J.C."/>
            <person name="Raoult D."/>
        </authorList>
    </citation>
    <scope>NUCLEOTIDE SEQUENCE [LARGE SCALE GENOMIC DNA]</scope>
    <source>
        <strain evidence="2 3">HD-03</strain>
    </source>
</reference>
<proteinExistence type="predicted"/>
<dbReference type="RefSeq" id="WP_035510996.1">
    <property type="nucleotide sequence ID" value="NZ_CCDH010000005.1"/>
</dbReference>
<protein>
    <submittedName>
        <fullName evidence="2">Uncharacterized protein</fullName>
    </submittedName>
</protein>
<sequence>MPAWISNSLKILSTIVMHIVVTLFLFGAIVYTIFTGLTVFKGLIVIGLFFLWVISFICIVMKLYEYLFGRWKNDHE</sequence>
<dbReference type="AlphaFoldDB" id="A0A024P8C4"/>
<dbReference type="EMBL" id="CCDI010000005">
    <property type="protein sequence ID" value="CDQ25364.1"/>
    <property type="molecule type" value="Genomic_DNA"/>
</dbReference>
<keyword evidence="1" id="KW-0472">Membrane</keyword>
<name>A0A024P8C4_9BACI</name>
<accession>A0A024P8C4</accession>
<keyword evidence="1" id="KW-1133">Transmembrane helix</keyword>
<organism evidence="2 3">
    <name type="scientific">Halobacillus karajensis</name>
    <dbReference type="NCBI Taxonomy" id="195088"/>
    <lineage>
        <taxon>Bacteria</taxon>
        <taxon>Bacillati</taxon>
        <taxon>Bacillota</taxon>
        <taxon>Bacilli</taxon>
        <taxon>Bacillales</taxon>
        <taxon>Bacillaceae</taxon>
        <taxon>Halobacillus</taxon>
    </lineage>
</organism>
<gene>
    <name evidence="2" type="ORF">BN983_03695</name>
</gene>
<reference evidence="3" key="1">
    <citation type="submission" date="2014-03" db="EMBL/GenBank/DDBJ databases">
        <authorList>
            <person name="Urmite Genomes U."/>
        </authorList>
    </citation>
    <scope>NUCLEOTIDE SEQUENCE [LARGE SCALE GENOMIC DNA]</scope>
    <source>
        <strain evidence="3">HD-03</strain>
    </source>
</reference>